<evidence type="ECO:0000313" key="1">
    <source>
        <dbReference type="EMBL" id="TCC99567.1"/>
    </source>
</evidence>
<keyword evidence="2" id="KW-1185">Reference proteome</keyword>
<dbReference type="RefSeq" id="WP_131606899.1">
    <property type="nucleotide sequence ID" value="NZ_SJSM01000001.1"/>
</dbReference>
<proteinExistence type="predicted"/>
<evidence type="ECO:0000313" key="2">
    <source>
        <dbReference type="Proteomes" id="UP000291117"/>
    </source>
</evidence>
<organism evidence="1 2">
    <name type="scientific">Pedobacter hiemivivus</name>
    <dbReference type="NCBI Taxonomy" id="2530454"/>
    <lineage>
        <taxon>Bacteria</taxon>
        <taxon>Pseudomonadati</taxon>
        <taxon>Bacteroidota</taxon>
        <taxon>Sphingobacteriia</taxon>
        <taxon>Sphingobacteriales</taxon>
        <taxon>Sphingobacteriaceae</taxon>
        <taxon>Pedobacter</taxon>
    </lineage>
</organism>
<comment type="caution">
    <text evidence="1">The sequence shown here is derived from an EMBL/GenBank/DDBJ whole genome shotgun (WGS) entry which is preliminary data.</text>
</comment>
<accession>A0A4R0NIF1</accession>
<dbReference type="Proteomes" id="UP000291117">
    <property type="component" value="Unassembled WGS sequence"/>
</dbReference>
<gene>
    <name evidence="1" type="ORF">EZ444_02510</name>
</gene>
<sequence>MKKSIFIISAISLLGLSIIWFLSFDKDNTKNGFKRILQGAAPQLVSIIDIPNSEFCFAGEDKNGNTVLFNFKNRNFYKLGPKNITLIELKVSPKFNYKSRLMYASMGYGATFLNNNEGDVSVIKDSIINNFNIPSMRYDHPKVISSNSAIVRSFYTVKGQRVRTLKKLTLTDTLSSLKSVDLPIQVDGFYCNDGTLHYNKDLQKLYYLFSYRGEILTLDTSLKMLSTIKTIDTITKSNIKVVSVNINFKGRFAKKNIQVKQNNIVNALISTDQKFIYVCSKIKGDNEKYKDSHKNILIDVYSIKSEKYLYSFYLPKLNRDIIFGFEVKKNNITVITENRILTYKITKHNQEAI</sequence>
<name>A0A4R0NIF1_9SPHI</name>
<protein>
    <submittedName>
        <fullName evidence="1">Uncharacterized protein</fullName>
    </submittedName>
</protein>
<dbReference type="EMBL" id="SJSM01000001">
    <property type="protein sequence ID" value="TCC99567.1"/>
    <property type="molecule type" value="Genomic_DNA"/>
</dbReference>
<reference evidence="1 2" key="1">
    <citation type="submission" date="2019-02" db="EMBL/GenBank/DDBJ databases">
        <title>Pedobacter sp. RP-3-8 sp. nov., isolated from Arctic soil.</title>
        <authorList>
            <person name="Dahal R.H."/>
        </authorList>
    </citation>
    <scope>NUCLEOTIDE SEQUENCE [LARGE SCALE GENOMIC DNA]</scope>
    <source>
        <strain evidence="1 2">RP-3-8</strain>
    </source>
</reference>
<dbReference type="AlphaFoldDB" id="A0A4R0NIF1"/>
<dbReference type="OrthoDB" id="673785at2"/>